<dbReference type="RefSeq" id="WP_377565544.1">
    <property type="nucleotide sequence ID" value="NZ_JBHTMP010000001.1"/>
</dbReference>
<accession>A0ABW3Y848</accession>
<gene>
    <name evidence="1" type="ORF">ACFQ4H_00525</name>
</gene>
<dbReference type="InterPro" id="IPR006439">
    <property type="entry name" value="HAD-SF_hydro_IA"/>
</dbReference>
<dbReference type="Pfam" id="PF00702">
    <property type="entry name" value="Hydrolase"/>
    <property type="match status" value="1"/>
</dbReference>
<dbReference type="PANTHER" id="PTHR43434">
    <property type="entry name" value="PHOSPHOGLYCOLATE PHOSPHATASE"/>
    <property type="match status" value="1"/>
</dbReference>
<dbReference type="InterPro" id="IPR050155">
    <property type="entry name" value="HAD-like_hydrolase_sf"/>
</dbReference>
<organism evidence="1 2">
    <name type="scientific">Micromonospora sonneratiae</name>
    <dbReference type="NCBI Taxonomy" id="1184706"/>
    <lineage>
        <taxon>Bacteria</taxon>
        <taxon>Bacillati</taxon>
        <taxon>Actinomycetota</taxon>
        <taxon>Actinomycetes</taxon>
        <taxon>Micromonosporales</taxon>
        <taxon>Micromonosporaceae</taxon>
        <taxon>Micromonospora</taxon>
    </lineage>
</organism>
<name>A0ABW3Y848_9ACTN</name>
<sequence length="256" mass="27967">MTLTPPRALLLDFGGVVVQTVHRANWADDLAAEVYALLDGCGCRQFDTTAVRRDILAGAAADSGWKNAMSRMPTPSELTPVMFWRDFVAGDWPDQARAIVTSQAWLLCRRMGELRSERRARHGLVDLLAWCTGRGLPVGVVSNALSGVVHRDWLAHAGLEKHFALQIYSDELGIRKPHPDMIGIGCRSLGVQPGQAWYVGDNFDRDVLCGRRAGVGATILMTARDTYDLPYEVAAEPDAVVADPAELLVLLKGAYV</sequence>
<dbReference type="Gene3D" id="3.40.50.1000">
    <property type="entry name" value="HAD superfamily/HAD-like"/>
    <property type="match status" value="1"/>
</dbReference>
<dbReference type="PANTHER" id="PTHR43434:SF1">
    <property type="entry name" value="PHOSPHOGLYCOLATE PHOSPHATASE"/>
    <property type="match status" value="1"/>
</dbReference>
<dbReference type="GO" id="GO:0016787">
    <property type="term" value="F:hydrolase activity"/>
    <property type="evidence" value="ECO:0007669"/>
    <property type="project" value="UniProtKB-KW"/>
</dbReference>
<dbReference type="InterPro" id="IPR036412">
    <property type="entry name" value="HAD-like_sf"/>
</dbReference>
<proteinExistence type="predicted"/>
<dbReference type="SUPFAM" id="SSF56784">
    <property type="entry name" value="HAD-like"/>
    <property type="match status" value="1"/>
</dbReference>
<evidence type="ECO:0000313" key="1">
    <source>
        <dbReference type="EMBL" id="MFD1319565.1"/>
    </source>
</evidence>
<dbReference type="SFLD" id="SFLDG01129">
    <property type="entry name" value="C1.5:_HAD__Beta-PGM__Phosphata"/>
    <property type="match status" value="1"/>
</dbReference>
<dbReference type="EC" id="3.1.3.-" evidence="1"/>
<dbReference type="InterPro" id="IPR023214">
    <property type="entry name" value="HAD_sf"/>
</dbReference>
<dbReference type="NCBIfam" id="TIGR01549">
    <property type="entry name" value="HAD-SF-IA-v1"/>
    <property type="match status" value="1"/>
</dbReference>
<keyword evidence="2" id="KW-1185">Reference proteome</keyword>
<dbReference type="Proteomes" id="UP001597260">
    <property type="component" value="Unassembled WGS sequence"/>
</dbReference>
<dbReference type="SFLD" id="SFLDS00003">
    <property type="entry name" value="Haloacid_Dehalogenase"/>
    <property type="match status" value="1"/>
</dbReference>
<evidence type="ECO:0000313" key="2">
    <source>
        <dbReference type="Proteomes" id="UP001597260"/>
    </source>
</evidence>
<protein>
    <submittedName>
        <fullName evidence="1">HAD family hydrolase</fullName>
        <ecNumber evidence="1">3.1.3.-</ecNumber>
    </submittedName>
</protein>
<dbReference type="EMBL" id="JBHTMP010000001">
    <property type="protein sequence ID" value="MFD1319565.1"/>
    <property type="molecule type" value="Genomic_DNA"/>
</dbReference>
<comment type="caution">
    <text evidence="1">The sequence shown here is derived from an EMBL/GenBank/DDBJ whole genome shotgun (WGS) entry which is preliminary data.</text>
</comment>
<keyword evidence="1" id="KW-0378">Hydrolase</keyword>
<reference evidence="2" key="1">
    <citation type="journal article" date="2019" name="Int. J. Syst. Evol. Microbiol.">
        <title>The Global Catalogue of Microorganisms (GCM) 10K type strain sequencing project: providing services to taxonomists for standard genome sequencing and annotation.</title>
        <authorList>
            <consortium name="The Broad Institute Genomics Platform"/>
            <consortium name="The Broad Institute Genome Sequencing Center for Infectious Disease"/>
            <person name="Wu L."/>
            <person name="Ma J."/>
        </authorList>
    </citation>
    <scope>NUCLEOTIDE SEQUENCE [LARGE SCALE GENOMIC DNA]</scope>
    <source>
        <strain evidence="2">JCM 31037</strain>
    </source>
</reference>